<evidence type="ECO:0000313" key="3">
    <source>
        <dbReference type="EMBL" id="RYB01315.1"/>
    </source>
</evidence>
<feature type="region of interest" description="Disordered" evidence="1">
    <location>
        <begin position="17"/>
        <end position="48"/>
    </location>
</feature>
<dbReference type="OrthoDB" id="9814202at2"/>
<proteinExistence type="predicted"/>
<dbReference type="CDD" id="cd01948">
    <property type="entry name" value="EAL"/>
    <property type="match status" value="1"/>
</dbReference>
<organism evidence="3 4">
    <name type="scientific">Lichenibacterium ramalinae</name>
    <dbReference type="NCBI Taxonomy" id="2316527"/>
    <lineage>
        <taxon>Bacteria</taxon>
        <taxon>Pseudomonadati</taxon>
        <taxon>Pseudomonadota</taxon>
        <taxon>Alphaproteobacteria</taxon>
        <taxon>Hyphomicrobiales</taxon>
        <taxon>Lichenihabitantaceae</taxon>
        <taxon>Lichenibacterium</taxon>
    </lineage>
</organism>
<dbReference type="PROSITE" id="PS50883">
    <property type="entry name" value="EAL"/>
    <property type="match status" value="1"/>
</dbReference>
<dbReference type="AlphaFoldDB" id="A0A4Q2R431"/>
<dbReference type="PANTHER" id="PTHR33121:SF70">
    <property type="entry name" value="SIGNALING PROTEIN YKOW"/>
    <property type="match status" value="1"/>
</dbReference>
<dbReference type="Pfam" id="PF00563">
    <property type="entry name" value="EAL"/>
    <property type="match status" value="1"/>
</dbReference>
<sequence length="249" mass="26877">MVGVLLDAAADAALGDGKGDGHASHVGKLSLSRHRPESIGRHPRKVRKSHEIGVIPPTQILEILMAEVFQPSRLEVEVTESALVGDIAAAKQTLAALQAAGIKVALDDFGTGYSSLYHLREMKFDKLKIDRSFVQSMQGNPESQKIVEAVLGLAKSLDMPAVAEGIEDVETMRALALRGCTFGQGYLFSRAVPVADVARLLADERPTVIDLPMVNHAQLNVQSRCVMVQPTRHGGTRYGTGSPRLRHDD</sequence>
<dbReference type="Proteomes" id="UP000289411">
    <property type="component" value="Unassembled WGS sequence"/>
</dbReference>
<evidence type="ECO:0000313" key="4">
    <source>
        <dbReference type="Proteomes" id="UP000289411"/>
    </source>
</evidence>
<feature type="domain" description="EAL" evidence="2">
    <location>
        <begin position="1"/>
        <end position="205"/>
    </location>
</feature>
<name>A0A4Q2R431_9HYPH</name>
<protein>
    <submittedName>
        <fullName evidence="3">EAL domain-containing protein</fullName>
    </submittedName>
</protein>
<accession>A0A4Q2R431</accession>
<dbReference type="PANTHER" id="PTHR33121">
    <property type="entry name" value="CYCLIC DI-GMP PHOSPHODIESTERASE PDEF"/>
    <property type="match status" value="1"/>
</dbReference>
<comment type="caution">
    <text evidence="3">The sequence shown here is derived from an EMBL/GenBank/DDBJ whole genome shotgun (WGS) entry which is preliminary data.</text>
</comment>
<dbReference type="InterPro" id="IPR001633">
    <property type="entry name" value="EAL_dom"/>
</dbReference>
<evidence type="ECO:0000256" key="1">
    <source>
        <dbReference type="SAM" id="MobiDB-lite"/>
    </source>
</evidence>
<reference evidence="3 4" key="2">
    <citation type="submission" date="2019-02" db="EMBL/GenBank/DDBJ databases">
        <title>'Lichenibacterium ramalinii' gen. nov. sp. nov., 'Lichenibacterium minor' gen. nov. sp. nov.</title>
        <authorList>
            <person name="Pankratov T."/>
        </authorList>
    </citation>
    <scope>NUCLEOTIDE SEQUENCE [LARGE SCALE GENOMIC DNA]</scope>
    <source>
        <strain evidence="3 4">RmlP001</strain>
    </source>
</reference>
<dbReference type="InterPro" id="IPR035919">
    <property type="entry name" value="EAL_sf"/>
</dbReference>
<dbReference type="RefSeq" id="WP_129222302.1">
    <property type="nucleotide sequence ID" value="NZ_QYBC01000052.1"/>
</dbReference>
<dbReference type="Gene3D" id="3.20.20.450">
    <property type="entry name" value="EAL domain"/>
    <property type="match status" value="1"/>
</dbReference>
<dbReference type="SUPFAM" id="SSF141868">
    <property type="entry name" value="EAL domain-like"/>
    <property type="match status" value="1"/>
</dbReference>
<dbReference type="GO" id="GO:0071111">
    <property type="term" value="F:cyclic-guanylate-specific phosphodiesterase activity"/>
    <property type="evidence" value="ECO:0007669"/>
    <property type="project" value="InterPro"/>
</dbReference>
<dbReference type="EMBL" id="QYBC01000052">
    <property type="protein sequence ID" value="RYB01315.1"/>
    <property type="molecule type" value="Genomic_DNA"/>
</dbReference>
<reference evidence="3 4" key="1">
    <citation type="submission" date="2018-09" db="EMBL/GenBank/DDBJ databases">
        <authorList>
            <person name="Grouzdev D.S."/>
            <person name="Krutkina M.S."/>
        </authorList>
    </citation>
    <scope>NUCLEOTIDE SEQUENCE [LARGE SCALE GENOMIC DNA]</scope>
    <source>
        <strain evidence="3 4">RmlP001</strain>
    </source>
</reference>
<gene>
    <name evidence="3" type="ORF">D3272_26800</name>
</gene>
<dbReference type="InterPro" id="IPR050706">
    <property type="entry name" value="Cyclic-di-GMP_PDE-like"/>
</dbReference>
<evidence type="ECO:0000259" key="2">
    <source>
        <dbReference type="PROSITE" id="PS50883"/>
    </source>
</evidence>
<keyword evidence="4" id="KW-1185">Reference proteome</keyword>
<dbReference type="SMART" id="SM00052">
    <property type="entry name" value="EAL"/>
    <property type="match status" value="1"/>
</dbReference>